<dbReference type="CDD" id="cd04238">
    <property type="entry name" value="AAK_NAGK-like"/>
    <property type="match status" value="1"/>
</dbReference>
<dbReference type="SUPFAM" id="SSF53633">
    <property type="entry name" value="Carbamate kinase-like"/>
    <property type="match status" value="1"/>
</dbReference>
<dbReference type="InterPro" id="IPR037528">
    <property type="entry name" value="ArgB"/>
</dbReference>
<evidence type="ECO:0000313" key="12">
    <source>
        <dbReference type="Proteomes" id="UP001248819"/>
    </source>
</evidence>
<feature type="domain" description="Aspartate/glutamate/uridylate kinase" evidence="10">
    <location>
        <begin position="7"/>
        <end position="242"/>
    </location>
</feature>
<sequence>MGKQVLKVVKIGGKLIEDENKLREFLKDFSALETPKILIHGGGSMATKTAEKLGYETKMVDGRRITDANSIKVITMVYGGLINKNIVAKLQARGTNAIGLCGADGASIISKKREVKEVDFGFVGDIVEVNSSFISSLLEQNIIPVFSAISYSGDGQLYNTNGDSVAAEVAKAMSAIYDTELDFCFEKKGVLTDVENDESIIEEIDEQLYKQLMNRGIISEGMLPKLHNCFQALQHGVTKIRLGDSNLLKKNLIHTKIVK</sequence>
<proteinExistence type="inferred from homology"/>
<keyword evidence="9" id="KW-0963">Cytoplasm</keyword>
<dbReference type="HAMAP" id="MF_00082">
    <property type="entry name" value="ArgB"/>
    <property type="match status" value="1"/>
</dbReference>
<evidence type="ECO:0000259" key="10">
    <source>
        <dbReference type="Pfam" id="PF00696"/>
    </source>
</evidence>
<evidence type="ECO:0000256" key="2">
    <source>
        <dbReference type="ARBA" id="ARBA00022571"/>
    </source>
</evidence>
<evidence type="ECO:0000256" key="6">
    <source>
        <dbReference type="ARBA" id="ARBA00022777"/>
    </source>
</evidence>
<evidence type="ECO:0000256" key="5">
    <source>
        <dbReference type="ARBA" id="ARBA00022741"/>
    </source>
</evidence>
<comment type="pathway">
    <text evidence="1 9">Amino-acid biosynthesis; L-arginine biosynthesis; N(2)-acetyl-L-ornithine from L-glutamate: step 2/4.</text>
</comment>
<dbReference type="GO" id="GO:0003991">
    <property type="term" value="F:acetylglutamate kinase activity"/>
    <property type="evidence" value="ECO:0007669"/>
    <property type="project" value="UniProtKB-EC"/>
</dbReference>
<evidence type="ECO:0000256" key="9">
    <source>
        <dbReference type="HAMAP-Rule" id="MF_00082"/>
    </source>
</evidence>
<dbReference type="Gene3D" id="3.40.1160.10">
    <property type="entry name" value="Acetylglutamate kinase-like"/>
    <property type="match status" value="1"/>
</dbReference>
<feature type="binding site" evidence="9">
    <location>
        <begin position="42"/>
        <end position="43"/>
    </location>
    <ligand>
        <name>substrate</name>
    </ligand>
</feature>
<keyword evidence="4 9" id="KW-0808">Transferase</keyword>
<feature type="site" description="Transition state stabilizer" evidence="9">
    <location>
        <position position="10"/>
    </location>
</feature>
<comment type="function">
    <text evidence="9">Catalyzes the ATP-dependent phosphorylation of N-acetyl-L-glutamate.</text>
</comment>
<gene>
    <name evidence="9 11" type="primary">argB</name>
    <name evidence="11" type="ORF">RM529_05295</name>
</gene>
<keyword evidence="6 9" id="KW-0418">Kinase</keyword>
<comment type="catalytic activity">
    <reaction evidence="8 9">
        <text>N-acetyl-L-glutamate + ATP = N-acetyl-L-glutamyl 5-phosphate + ADP</text>
        <dbReference type="Rhea" id="RHEA:14629"/>
        <dbReference type="ChEBI" id="CHEBI:30616"/>
        <dbReference type="ChEBI" id="CHEBI:44337"/>
        <dbReference type="ChEBI" id="CHEBI:57936"/>
        <dbReference type="ChEBI" id="CHEBI:456216"/>
        <dbReference type="EC" id="2.7.2.8"/>
    </reaction>
</comment>
<evidence type="ECO:0000256" key="3">
    <source>
        <dbReference type="ARBA" id="ARBA00022605"/>
    </source>
</evidence>
<reference evidence="11 12" key="1">
    <citation type="submission" date="2023-09" db="EMBL/GenBank/DDBJ databases">
        <authorList>
            <person name="Rey-Velasco X."/>
        </authorList>
    </citation>
    <scope>NUCLEOTIDE SEQUENCE [LARGE SCALE GENOMIC DNA]</scope>
    <source>
        <strain evidence="11 12">F297</strain>
    </source>
</reference>
<accession>A0ABU3CT63</accession>
<feature type="site" description="Transition state stabilizer" evidence="9">
    <location>
        <position position="225"/>
    </location>
</feature>
<dbReference type="EC" id="2.7.2.8" evidence="9"/>
<keyword evidence="7 9" id="KW-0067">ATP-binding</keyword>
<comment type="similarity">
    <text evidence="9">Belongs to the acetylglutamate kinase family. ArgB subfamily.</text>
</comment>
<protein>
    <recommendedName>
        <fullName evidence="9">Acetylglutamate kinase</fullName>
        <ecNumber evidence="9">2.7.2.8</ecNumber>
    </recommendedName>
    <alternativeName>
        <fullName evidence="9">N-acetyl-L-glutamate 5-phosphotransferase</fullName>
    </alternativeName>
    <alternativeName>
        <fullName evidence="9">NAG kinase</fullName>
        <shortName evidence="9">NAGK</shortName>
    </alternativeName>
</protein>
<comment type="caution">
    <text evidence="11">The sequence shown here is derived from an EMBL/GenBank/DDBJ whole genome shotgun (WGS) entry which is preliminary data.</text>
</comment>
<evidence type="ECO:0000256" key="1">
    <source>
        <dbReference type="ARBA" id="ARBA00004828"/>
    </source>
</evidence>
<name>A0ABU3CT63_9FLAO</name>
<organism evidence="11 12">
    <name type="scientific">Autumnicola edwardsiae</name>
    <dbReference type="NCBI Taxonomy" id="3075594"/>
    <lineage>
        <taxon>Bacteria</taxon>
        <taxon>Pseudomonadati</taxon>
        <taxon>Bacteroidota</taxon>
        <taxon>Flavobacteriia</taxon>
        <taxon>Flavobacteriales</taxon>
        <taxon>Flavobacteriaceae</taxon>
        <taxon>Autumnicola</taxon>
    </lineage>
</organism>
<dbReference type="Pfam" id="PF00696">
    <property type="entry name" value="AA_kinase"/>
    <property type="match status" value="1"/>
</dbReference>
<dbReference type="RefSeq" id="WP_311483709.1">
    <property type="nucleotide sequence ID" value="NZ_JAVRHP010000018.1"/>
</dbReference>
<evidence type="ECO:0000256" key="4">
    <source>
        <dbReference type="ARBA" id="ARBA00022679"/>
    </source>
</evidence>
<dbReference type="PANTHER" id="PTHR23342:SF0">
    <property type="entry name" value="N-ACETYLGLUTAMATE SYNTHASE, MITOCHONDRIAL"/>
    <property type="match status" value="1"/>
</dbReference>
<comment type="subcellular location">
    <subcellularLocation>
        <location evidence="9">Cytoplasm</location>
    </subcellularLocation>
</comment>
<dbReference type="InterPro" id="IPR036393">
    <property type="entry name" value="AceGlu_kinase-like_sf"/>
</dbReference>
<feature type="binding site" evidence="9">
    <location>
        <position position="159"/>
    </location>
    <ligand>
        <name>substrate</name>
    </ligand>
</feature>
<dbReference type="PIRSF" id="PIRSF000728">
    <property type="entry name" value="NAGK"/>
    <property type="match status" value="1"/>
</dbReference>
<evidence type="ECO:0000256" key="7">
    <source>
        <dbReference type="ARBA" id="ARBA00022840"/>
    </source>
</evidence>
<keyword evidence="3 9" id="KW-0028">Amino-acid biosynthesis</keyword>
<dbReference type="PANTHER" id="PTHR23342">
    <property type="entry name" value="N-ACETYLGLUTAMATE SYNTHASE"/>
    <property type="match status" value="1"/>
</dbReference>
<dbReference type="NCBIfam" id="TIGR00761">
    <property type="entry name" value="argB"/>
    <property type="match status" value="1"/>
</dbReference>
<dbReference type="InterPro" id="IPR001048">
    <property type="entry name" value="Asp/Glu/Uridylate_kinase"/>
</dbReference>
<evidence type="ECO:0000256" key="8">
    <source>
        <dbReference type="ARBA" id="ARBA00048141"/>
    </source>
</evidence>
<evidence type="ECO:0000313" key="11">
    <source>
        <dbReference type="EMBL" id="MDT0649548.1"/>
    </source>
</evidence>
<keyword evidence="5 9" id="KW-0547">Nucleotide-binding</keyword>
<keyword evidence="12" id="KW-1185">Reference proteome</keyword>
<dbReference type="InterPro" id="IPR004662">
    <property type="entry name" value="AcgluKinase_fam"/>
</dbReference>
<dbReference type="Proteomes" id="UP001248819">
    <property type="component" value="Unassembled WGS sequence"/>
</dbReference>
<keyword evidence="2 9" id="KW-0055">Arginine biosynthesis</keyword>
<dbReference type="EMBL" id="JAVRHP010000018">
    <property type="protein sequence ID" value="MDT0649548.1"/>
    <property type="molecule type" value="Genomic_DNA"/>
</dbReference>
<feature type="binding site" evidence="9">
    <location>
        <position position="64"/>
    </location>
    <ligand>
        <name>substrate</name>
    </ligand>
</feature>